<accession>A0A3S3QR13</accession>
<comment type="caution">
    <text evidence="2">The sequence shown here is derived from an EMBL/GenBank/DDBJ whole genome shotgun (WGS) entry which is preliminary data.</text>
</comment>
<dbReference type="InterPro" id="IPR012902">
    <property type="entry name" value="N_methyl_site"/>
</dbReference>
<proteinExistence type="predicted"/>
<dbReference type="Proteomes" id="UP000287563">
    <property type="component" value="Unassembled WGS sequence"/>
</dbReference>
<keyword evidence="1" id="KW-1133">Transmembrane helix</keyword>
<name>A0A3S3QR13_9GAMM</name>
<protein>
    <submittedName>
        <fullName evidence="2">Type II secretion system protein</fullName>
    </submittedName>
</protein>
<dbReference type="OrthoDB" id="9788802at2"/>
<keyword evidence="1" id="KW-0472">Membrane</keyword>
<evidence type="ECO:0000313" key="2">
    <source>
        <dbReference type="EMBL" id="RWX53849.1"/>
    </source>
</evidence>
<organism evidence="2 3">
    <name type="scientific">Photobacterium chitinilyticum</name>
    <dbReference type="NCBI Taxonomy" id="2485123"/>
    <lineage>
        <taxon>Bacteria</taxon>
        <taxon>Pseudomonadati</taxon>
        <taxon>Pseudomonadota</taxon>
        <taxon>Gammaproteobacteria</taxon>
        <taxon>Vibrionales</taxon>
        <taxon>Vibrionaceae</taxon>
        <taxon>Photobacterium</taxon>
    </lineage>
</organism>
<keyword evidence="1" id="KW-0812">Transmembrane</keyword>
<dbReference type="RefSeq" id="WP_128785503.1">
    <property type="nucleotide sequence ID" value="NZ_RJLM01000010.1"/>
</dbReference>
<keyword evidence="3" id="KW-1185">Reference proteome</keyword>
<gene>
    <name evidence="2" type="ORF">EDI28_19330</name>
</gene>
<dbReference type="InterPro" id="IPR045584">
    <property type="entry name" value="Pilin-like"/>
</dbReference>
<dbReference type="EMBL" id="RJLM01000010">
    <property type="protein sequence ID" value="RWX53849.1"/>
    <property type="molecule type" value="Genomic_DNA"/>
</dbReference>
<sequence length="248" mass="26657">MWRQKGFTLIEMVMALVILGIISLAIGSYLQLGAQGYVDTVNRDRAQAVARFALEKITREIRHAAPNSVSTSNEGACLSFYPVRYSGFYQGSPETNMISVIPAVGSVNDWKAIDTKADLVLAVGLPSPAEYDAKRNPIRSVTEGAEQGELTVNAGAALLYSSPAQRAYIYGDKVEYCLAGSLLTRQGNRIAEDVKTVEFVAEGAGLQNNGMVHISLTIEKGYTGGDAVEGSTGEAFNYNHTVQVINVL</sequence>
<reference evidence="2 3" key="1">
    <citation type="submission" date="2018-11" db="EMBL/GenBank/DDBJ databases">
        <title>Photobacterium sp. BEI247 sp. nov., a marine bacterium isolated from Yongle Blue Hole in the South China Sea.</title>
        <authorList>
            <person name="Wang X."/>
        </authorList>
    </citation>
    <scope>NUCLEOTIDE SEQUENCE [LARGE SCALE GENOMIC DNA]</scope>
    <source>
        <strain evidence="3">BEI247</strain>
    </source>
</reference>
<feature type="transmembrane region" description="Helical" evidence="1">
    <location>
        <begin position="12"/>
        <end position="32"/>
    </location>
</feature>
<dbReference type="NCBIfam" id="TIGR02532">
    <property type="entry name" value="IV_pilin_GFxxxE"/>
    <property type="match status" value="1"/>
</dbReference>
<dbReference type="AlphaFoldDB" id="A0A3S3QR13"/>
<dbReference type="PROSITE" id="PS00409">
    <property type="entry name" value="PROKAR_NTER_METHYL"/>
    <property type="match status" value="1"/>
</dbReference>
<evidence type="ECO:0000256" key="1">
    <source>
        <dbReference type="SAM" id="Phobius"/>
    </source>
</evidence>
<dbReference type="SUPFAM" id="SSF54523">
    <property type="entry name" value="Pili subunits"/>
    <property type="match status" value="1"/>
</dbReference>
<dbReference type="Pfam" id="PF07963">
    <property type="entry name" value="N_methyl"/>
    <property type="match status" value="1"/>
</dbReference>
<evidence type="ECO:0000313" key="3">
    <source>
        <dbReference type="Proteomes" id="UP000287563"/>
    </source>
</evidence>